<dbReference type="AlphaFoldDB" id="A0A0D0DEX3"/>
<sequence length="71" mass="8057">NAVTIALSPPGRGGTKTMKICRDKWKRLRSTYDTVKKICNTSGFTYSEDSGADIKDVSEHIWVDYMKVSLW</sequence>
<organism evidence="1 2">
    <name type="scientific">Paxillus rubicundulus Ve08.2h10</name>
    <dbReference type="NCBI Taxonomy" id="930991"/>
    <lineage>
        <taxon>Eukaryota</taxon>
        <taxon>Fungi</taxon>
        <taxon>Dikarya</taxon>
        <taxon>Basidiomycota</taxon>
        <taxon>Agaricomycotina</taxon>
        <taxon>Agaricomycetes</taxon>
        <taxon>Agaricomycetidae</taxon>
        <taxon>Boletales</taxon>
        <taxon>Paxilineae</taxon>
        <taxon>Paxillaceae</taxon>
        <taxon>Paxillus</taxon>
    </lineage>
</organism>
<proteinExistence type="predicted"/>
<keyword evidence="2" id="KW-1185">Reference proteome</keyword>
<reference evidence="2" key="2">
    <citation type="submission" date="2015-01" db="EMBL/GenBank/DDBJ databases">
        <title>Evolutionary Origins and Diversification of the Mycorrhizal Mutualists.</title>
        <authorList>
            <consortium name="DOE Joint Genome Institute"/>
            <consortium name="Mycorrhizal Genomics Consortium"/>
            <person name="Kohler A."/>
            <person name="Kuo A."/>
            <person name="Nagy L.G."/>
            <person name="Floudas D."/>
            <person name="Copeland A."/>
            <person name="Barry K.W."/>
            <person name="Cichocki N."/>
            <person name="Veneault-Fourrey C."/>
            <person name="LaButti K."/>
            <person name="Lindquist E.A."/>
            <person name="Lipzen A."/>
            <person name="Lundell T."/>
            <person name="Morin E."/>
            <person name="Murat C."/>
            <person name="Riley R."/>
            <person name="Ohm R."/>
            <person name="Sun H."/>
            <person name="Tunlid A."/>
            <person name="Henrissat B."/>
            <person name="Grigoriev I.V."/>
            <person name="Hibbett D.S."/>
            <person name="Martin F."/>
        </authorList>
    </citation>
    <scope>NUCLEOTIDE SEQUENCE [LARGE SCALE GENOMIC DNA]</scope>
    <source>
        <strain evidence="2">Ve08.2h10</strain>
    </source>
</reference>
<dbReference type="InParanoid" id="A0A0D0DEX3"/>
<reference evidence="1 2" key="1">
    <citation type="submission" date="2014-04" db="EMBL/GenBank/DDBJ databases">
        <authorList>
            <consortium name="DOE Joint Genome Institute"/>
            <person name="Kuo A."/>
            <person name="Kohler A."/>
            <person name="Jargeat P."/>
            <person name="Nagy L.G."/>
            <person name="Floudas D."/>
            <person name="Copeland A."/>
            <person name="Barry K.W."/>
            <person name="Cichocki N."/>
            <person name="Veneault-Fourrey C."/>
            <person name="LaButti K."/>
            <person name="Lindquist E.A."/>
            <person name="Lipzen A."/>
            <person name="Lundell T."/>
            <person name="Morin E."/>
            <person name="Murat C."/>
            <person name="Sun H."/>
            <person name="Tunlid A."/>
            <person name="Henrissat B."/>
            <person name="Grigoriev I.V."/>
            <person name="Hibbett D.S."/>
            <person name="Martin F."/>
            <person name="Nordberg H.P."/>
            <person name="Cantor M.N."/>
            <person name="Hua S.X."/>
        </authorList>
    </citation>
    <scope>NUCLEOTIDE SEQUENCE [LARGE SCALE GENOMIC DNA]</scope>
    <source>
        <strain evidence="1 2">Ve08.2h10</strain>
    </source>
</reference>
<evidence type="ECO:0000313" key="1">
    <source>
        <dbReference type="EMBL" id="KIK76165.1"/>
    </source>
</evidence>
<protein>
    <submittedName>
        <fullName evidence="1">Unplaced genomic scaffold scaffold_2814, whole genome shotgun sequence</fullName>
    </submittedName>
</protein>
<evidence type="ECO:0000313" key="2">
    <source>
        <dbReference type="Proteomes" id="UP000054538"/>
    </source>
</evidence>
<dbReference type="Proteomes" id="UP000054538">
    <property type="component" value="Unassembled WGS sequence"/>
</dbReference>
<feature type="non-terminal residue" evidence="1">
    <location>
        <position position="1"/>
    </location>
</feature>
<dbReference type="EMBL" id="KN827636">
    <property type="protein sequence ID" value="KIK76165.1"/>
    <property type="molecule type" value="Genomic_DNA"/>
</dbReference>
<gene>
    <name evidence="1" type="ORF">PAXRUDRAFT_170715</name>
</gene>
<dbReference type="HOGENOM" id="CLU_082499_2_2_1"/>
<dbReference type="STRING" id="930991.A0A0D0DEX3"/>
<name>A0A0D0DEX3_9AGAM</name>
<accession>A0A0D0DEX3</accession>
<dbReference type="OrthoDB" id="2689355at2759"/>